<proteinExistence type="predicted"/>
<reference evidence="2" key="1">
    <citation type="submission" date="2011-11" db="EMBL/GenBank/DDBJ databases">
        <title>Complete sequence of Desulfosporosinus orientis DSM 765.</title>
        <authorList>
            <person name="Lucas S."/>
            <person name="Han J."/>
            <person name="Lapidus A."/>
            <person name="Cheng J.-F."/>
            <person name="Goodwin L."/>
            <person name="Pitluck S."/>
            <person name="Peters L."/>
            <person name="Ovchinnikova G."/>
            <person name="Teshima H."/>
            <person name="Detter J.C."/>
            <person name="Han C."/>
            <person name="Tapia R."/>
            <person name="Land M."/>
            <person name="Hauser L."/>
            <person name="Kyrpides N."/>
            <person name="Ivanova N."/>
            <person name="Pagani I."/>
            <person name="Pester M."/>
            <person name="Spring S."/>
            <person name="Ollivier B."/>
            <person name="Rattei T."/>
            <person name="Klenk H.-P."/>
            <person name="Wagner M."/>
            <person name="Loy A."/>
            <person name="Woyke T."/>
        </authorList>
    </citation>
    <scope>NUCLEOTIDE SEQUENCE [LARGE SCALE GENOMIC DNA]</scope>
    <source>
        <strain evidence="2">ATCC 19365 / DSM 765 / NCIMB 8382 / VKM B-1628</strain>
    </source>
</reference>
<dbReference type="HOGENOM" id="CLU_3060899_0_0_9"/>
<dbReference type="KEGG" id="dor:Desor_0973"/>
<dbReference type="Proteomes" id="UP000006346">
    <property type="component" value="Chromosome"/>
</dbReference>
<name>G7W5K1_DESOD</name>
<protein>
    <submittedName>
        <fullName evidence="1">Uncharacterized protein</fullName>
    </submittedName>
</protein>
<dbReference type="AlphaFoldDB" id="G7W5K1"/>
<evidence type="ECO:0000313" key="1">
    <source>
        <dbReference type="EMBL" id="AET66648.1"/>
    </source>
</evidence>
<gene>
    <name evidence="1" type="ordered locus">Desor_0973</name>
</gene>
<organism evidence="1 2">
    <name type="scientific">Desulfosporosinus orientis (strain ATCC 19365 / DSM 765 / NCIMB 8382 / VKM B-1628 / Singapore I)</name>
    <name type="common">Desulfotomaculum orientis</name>
    <dbReference type="NCBI Taxonomy" id="768706"/>
    <lineage>
        <taxon>Bacteria</taxon>
        <taxon>Bacillati</taxon>
        <taxon>Bacillota</taxon>
        <taxon>Clostridia</taxon>
        <taxon>Eubacteriales</taxon>
        <taxon>Desulfitobacteriaceae</taxon>
        <taxon>Desulfosporosinus</taxon>
    </lineage>
</organism>
<dbReference type="EMBL" id="CP003108">
    <property type="protein sequence ID" value="AET66648.1"/>
    <property type="molecule type" value="Genomic_DNA"/>
</dbReference>
<sequence length="53" mass="5871">MRAMISILNGIEFYSYLTDIENKTCHYSIAALETPCSRFGASHATREPSSAKS</sequence>
<reference evidence="1 2" key="2">
    <citation type="journal article" date="2012" name="J. Bacteriol.">
        <title>Complete genome sequences of Desulfosporosinus orientis DSM765T, Desulfosporosinus youngiae DSM17734T, Desulfosporosinus meridiei DSM13257T, and Desulfosporosinus acidiphilus DSM22704T.</title>
        <authorList>
            <person name="Pester M."/>
            <person name="Brambilla E."/>
            <person name="Alazard D."/>
            <person name="Rattei T."/>
            <person name="Weinmaier T."/>
            <person name="Han J."/>
            <person name="Lucas S."/>
            <person name="Lapidus A."/>
            <person name="Cheng J.F."/>
            <person name="Goodwin L."/>
            <person name="Pitluck S."/>
            <person name="Peters L."/>
            <person name="Ovchinnikova G."/>
            <person name="Teshima H."/>
            <person name="Detter J.C."/>
            <person name="Han C.S."/>
            <person name="Tapia R."/>
            <person name="Land M.L."/>
            <person name="Hauser L."/>
            <person name="Kyrpides N.C."/>
            <person name="Ivanova N.N."/>
            <person name="Pagani I."/>
            <person name="Huntmann M."/>
            <person name="Wei C.L."/>
            <person name="Davenport K.W."/>
            <person name="Daligault H."/>
            <person name="Chain P.S."/>
            <person name="Chen A."/>
            <person name="Mavromatis K."/>
            <person name="Markowitz V."/>
            <person name="Szeto E."/>
            <person name="Mikhailova N."/>
            <person name="Pati A."/>
            <person name="Wagner M."/>
            <person name="Woyke T."/>
            <person name="Ollivier B."/>
            <person name="Klenk H.P."/>
            <person name="Spring S."/>
            <person name="Loy A."/>
        </authorList>
    </citation>
    <scope>NUCLEOTIDE SEQUENCE [LARGE SCALE GENOMIC DNA]</scope>
    <source>
        <strain evidence="2">ATCC 19365 / DSM 765 / NCIMB 8382 / VKM B-1628</strain>
    </source>
</reference>
<evidence type="ECO:0000313" key="2">
    <source>
        <dbReference type="Proteomes" id="UP000006346"/>
    </source>
</evidence>
<accession>G7W5K1</accession>
<keyword evidence="2" id="KW-1185">Reference proteome</keyword>